<proteinExistence type="predicted"/>
<keyword evidence="3" id="KW-1185">Reference proteome</keyword>
<comment type="caution">
    <text evidence="2">The sequence shown here is derived from an EMBL/GenBank/DDBJ whole genome shotgun (WGS) entry which is preliminary data.</text>
</comment>
<evidence type="ECO:0000313" key="2">
    <source>
        <dbReference type="EMBL" id="KRY60874.1"/>
    </source>
</evidence>
<organism evidence="2 3">
    <name type="scientific">Trichinella britovi</name>
    <name type="common">Parasitic roundworm</name>
    <dbReference type="NCBI Taxonomy" id="45882"/>
    <lineage>
        <taxon>Eukaryota</taxon>
        <taxon>Metazoa</taxon>
        <taxon>Ecdysozoa</taxon>
        <taxon>Nematoda</taxon>
        <taxon>Enoplea</taxon>
        <taxon>Dorylaimia</taxon>
        <taxon>Trichinellida</taxon>
        <taxon>Trichinellidae</taxon>
        <taxon>Trichinella</taxon>
    </lineage>
</organism>
<gene>
    <name evidence="2" type="ORF">T03_14307</name>
</gene>
<sequence length="71" mass="7873">MVCITIKLSFGLILAAATFFIGSHISNESENANEIAVSGETRFGKTCVQKCLELMTLCEKLCSYYYIVNLK</sequence>
<keyword evidence="1" id="KW-0732">Signal</keyword>
<accession>A0A0V1DHG9</accession>
<evidence type="ECO:0000313" key="3">
    <source>
        <dbReference type="Proteomes" id="UP000054653"/>
    </source>
</evidence>
<evidence type="ECO:0000256" key="1">
    <source>
        <dbReference type="SAM" id="SignalP"/>
    </source>
</evidence>
<name>A0A0V1DHG9_TRIBR</name>
<feature type="signal peptide" evidence="1">
    <location>
        <begin position="1"/>
        <end position="17"/>
    </location>
</feature>
<reference evidence="2 3" key="1">
    <citation type="submission" date="2015-01" db="EMBL/GenBank/DDBJ databases">
        <title>Evolution of Trichinella species and genotypes.</title>
        <authorList>
            <person name="Korhonen P.K."/>
            <person name="Edoardo P."/>
            <person name="Giuseppe L.R."/>
            <person name="Gasser R.B."/>
        </authorList>
    </citation>
    <scope>NUCLEOTIDE SEQUENCE [LARGE SCALE GENOMIC DNA]</scope>
    <source>
        <strain evidence="2">ISS120</strain>
    </source>
</reference>
<dbReference type="AlphaFoldDB" id="A0A0V1DHG9"/>
<dbReference type="Proteomes" id="UP000054653">
    <property type="component" value="Unassembled WGS sequence"/>
</dbReference>
<dbReference type="EMBL" id="JYDI01000003">
    <property type="protein sequence ID" value="KRY60874.1"/>
    <property type="molecule type" value="Genomic_DNA"/>
</dbReference>
<protein>
    <submittedName>
        <fullName evidence="2">Uncharacterized protein</fullName>
    </submittedName>
</protein>
<feature type="chain" id="PRO_5006876782" evidence="1">
    <location>
        <begin position="18"/>
        <end position="71"/>
    </location>
</feature>